<keyword evidence="2" id="KW-0472">Membrane</keyword>
<protein>
    <submittedName>
        <fullName evidence="3">Uncharacterized protein</fullName>
    </submittedName>
</protein>
<feature type="transmembrane region" description="Helical" evidence="2">
    <location>
        <begin position="127"/>
        <end position="146"/>
    </location>
</feature>
<proteinExistence type="predicted"/>
<feature type="transmembrane region" description="Helical" evidence="2">
    <location>
        <begin position="263"/>
        <end position="282"/>
    </location>
</feature>
<evidence type="ECO:0000313" key="3">
    <source>
        <dbReference type="EMBL" id="THF97052.1"/>
    </source>
</evidence>
<comment type="caution">
    <text evidence="3">The sequence shown here is derived from an EMBL/GenBank/DDBJ whole genome shotgun (WGS) entry which is preliminary data.</text>
</comment>
<dbReference type="STRING" id="542762.A0A4S4D422"/>
<feature type="transmembrane region" description="Helical" evidence="2">
    <location>
        <begin position="206"/>
        <end position="232"/>
    </location>
</feature>
<feature type="transmembrane region" description="Helical" evidence="2">
    <location>
        <begin position="39"/>
        <end position="62"/>
    </location>
</feature>
<dbReference type="PANTHER" id="PTHR31133">
    <property type="entry name" value="MEMBRANE PROTEIN"/>
    <property type="match status" value="1"/>
</dbReference>
<gene>
    <name evidence="3" type="ORF">TEA_020476</name>
</gene>
<feature type="transmembrane region" description="Helical" evidence="2">
    <location>
        <begin position="12"/>
        <end position="30"/>
    </location>
</feature>
<feature type="region of interest" description="Disordered" evidence="1">
    <location>
        <begin position="588"/>
        <end position="618"/>
    </location>
</feature>
<keyword evidence="2" id="KW-0812">Transmembrane</keyword>
<accession>A0A4S4D422</accession>
<dbReference type="InterPro" id="IPR040229">
    <property type="entry name" value="At3g27390-like"/>
</dbReference>
<name>A0A4S4D422_CAMSN</name>
<evidence type="ECO:0000256" key="1">
    <source>
        <dbReference type="SAM" id="MobiDB-lite"/>
    </source>
</evidence>
<dbReference type="AlphaFoldDB" id="A0A4S4D422"/>
<organism evidence="3 4">
    <name type="scientific">Camellia sinensis var. sinensis</name>
    <name type="common">China tea</name>
    <dbReference type="NCBI Taxonomy" id="542762"/>
    <lineage>
        <taxon>Eukaryota</taxon>
        <taxon>Viridiplantae</taxon>
        <taxon>Streptophyta</taxon>
        <taxon>Embryophyta</taxon>
        <taxon>Tracheophyta</taxon>
        <taxon>Spermatophyta</taxon>
        <taxon>Magnoliopsida</taxon>
        <taxon>eudicotyledons</taxon>
        <taxon>Gunneridae</taxon>
        <taxon>Pentapetalae</taxon>
        <taxon>asterids</taxon>
        <taxon>Ericales</taxon>
        <taxon>Theaceae</taxon>
        <taxon>Camellia</taxon>
    </lineage>
</organism>
<evidence type="ECO:0000256" key="2">
    <source>
        <dbReference type="SAM" id="Phobius"/>
    </source>
</evidence>
<evidence type="ECO:0000313" key="4">
    <source>
        <dbReference type="Proteomes" id="UP000306102"/>
    </source>
</evidence>
<feature type="transmembrane region" description="Helical" evidence="2">
    <location>
        <begin position="100"/>
        <end position="121"/>
    </location>
</feature>
<dbReference type="Proteomes" id="UP000306102">
    <property type="component" value="Unassembled WGS sequence"/>
</dbReference>
<feature type="transmembrane region" description="Helical" evidence="2">
    <location>
        <begin position="289"/>
        <end position="314"/>
    </location>
</feature>
<keyword evidence="4" id="KW-1185">Reference proteome</keyword>
<dbReference type="PANTHER" id="PTHR31133:SF3">
    <property type="entry name" value="TRANSMEMBRANE PROTEIN"/>
    <property type="match status" value="1"/>
</dbReference>
<feature type="compositionally biased region" description="Polar residues" evidence="1">
    <location>
        <begin position="588"/>
        <end position="601"/>
    </location>
</feature>
<keyword evidence="2" id="KW-1133">Transmembrane helix</keyword>
<sequence>MEPPSGFRASLWNFICFLPYFIGLLILGFIKGTVSIHHLFFASSLFCCGLSSFLVLCCGIILWPLICLIMGIGNSGIILGLWPVHIIWTNYSILRAKRFVPLLKIVICLFISPILILWPIFGILGSIVSGAAYGLLAPMFATFKAVGEGKTNEFFHCLYDGTVDTVKESFTVVRDVWDVCFHSYFSAMDDLQHQGPRDVKYFEIRLLYLPGAFLLGLLGFLVDFPVISLIAICKSPYMLFKGWHRLFHDCIGREGPFLETICVPFAGLAILLWPLAVAGAVLGSMLSSIFLGAYAAVVVYQESSLWFGLCYIVASLSIYDEYSNDVLDMPEGSCFPRPQYQKNVVSSETSSRAVSFSRPDSFRNPPSRTASMQYPMVELKALELLDSFFKECQQQGELMVSQGLITLKDIEDAKSFKDSGIVISIGLPAYVFLQTLLRSAKANSAGILLNDNVTEITSTNRPKDVFFDWFFQPLLIIKDQIKAENLFEAEEDYLGKLVMFSGDPERMKNPNIGPPPESERKRAELDALARRLRGITKSISRYPTFRRRFEDSIKMMSEELAKKNGIKSTSNGRQNFPRSRSTFARIFSQRSFRSRTSNRGSYRQESQSVSERREVENV</sequence>
<reference evidence="3 4" key="1">
    <citation type="journal article" date="2018" name="Proc. Natl. Acad. Sci. U.S.A.">
        <title>Draft genome sequence of Camellia sinensis var. sinensis provides insights into the evolution of the tea genome and tea quality.</title>
        <authorList>
            <person name="Wei C."/>
            <person name="Yang H."/>
            <person name="Wang S."/>
            <person name="Zhao J."/>
            <person name="Liu C."/>
            <person name="Gao L."/>
            <person name="Xia E."/>
            <person name="Lu Y."/>
            <person name="Tai Y."/>
            <person name="She G."/>
            <person name="Sun J."/>
            <person name="Cao H."/>
            <person name="Tong W."/>
            <person name="Gao Q."/>
            <person name="Li Y."/>
            <person name="Deng W."/>
            <person name="Jiang X."/>
            <person name="Wang W."/>
            <person name="Chen Q."/>
            <person name="Zhang S."/>
            <person name="Li H."/>
            <person name="Wu J."/>
            <person name="Wang P."/>
            <person name="Li P."/>
            <person name="Shi C."/>
            <person name="Zheng F."/>
            <person name="Jian J."/>
            <person name="Huang B."/>
            <person name="Shan D."/>
            <person name="Shi M."/>
            <person name="Fang C."/>
            <person name="Yue Y."/>
            <person name="Li F."/>
            <person name="Li D."/>
            <person name="Wei S."/>
            <person name="Han B."/>
            <person name="Jiang C."/>
            <person name="Yin Y."/>
            <person name="Xia T."/>
            <person name="Zhang Z."/>
            <person name="Bennetzen J.L."/>
            <person name="Zhao S."/>
            <person name="Wan X."/>
        </authorList>
    </citation>
    <scope>NUCLEOTIDE SEQUENCE [LARGE SCALE GENOMIC DNA]</scope>
    <source>
        <strain evidence="4">cv. Shuchazao</strain>
        <tissue evidence="3">Leaf</tissue>
    </source>
</reference>
<dbReference type="EMBL" id="SDRB02012660">
    <property type="protein sequence ID" value="THF97052.1"/>
    <property type="molecule type" value="Genomic_DNA"/>
</dbReference>
<feature type="transmembrane region" description="Helical" evidence="2">
    <location>
        <begin position="68"/>
        <end position="88"/>
    </location>
</feature>